<evidence type="ECO:0000256" key="1">
    <source>
        <dbReference type="SAM" id="Phobius"/>
    </source>
</evidence>
<evidence type="ECO:0000313" key="2">
    <source>
        <dbReference type="EMBL" id="KKR39515.1"/>
    </source>
</evidence>
<comment type="caution">
    <text evidence="2">The sequence shown here is derived from an EMBL/GenBank/DDBJ whole genome shotgun (WGS) entry which is preliminary data.</text>
</comment>
<keyword evidence="1" id="KW-1133">Transmembrane helix</keyword>
<accession>A0A0G0SXH7</accession>
<proteinExistence type="predicted"/>
<feature type="transmembrane region" description="Helical" evidence="1">
    <location>
        <begin position="76"/>
        <end position="95"/>
    </location>
</feature>
<reference evidence="2 3" key="1">
    <citation type="journal article" date="2015" name="Nature">
        <title>rRNA introns, odd ribosomes, and small enigmatic genomes across a large radiation of phyla.</title>
        <authorList>
            <person name="Brown C.T."/>
            <person name="Hug L.A."/>
            <person name="Thomas B.C."/>
            <person name="Sharon I."/>
            <person name="Castelle C.J."/>
            <person name="Singh A."/>
            <person name="Wilkins M.J."/>
            <person name="Williams K.H."/>
            <person name="Banfield J.F."/>
        </authorList>
    </citation>
    <scope>NUCLEOTIDE SEQUENCE [LARGE SCALE GENOMIC DNA]</scope>
</reference>
<feature type="transmembrane region" description="Helical" evidence="1">
    <location>
        <begin position="161"/>
        <end position="187"/>
    </location>
</feature>
<keyword evidence="1" id="KW-0472">Membrane</keyword>
<sequence length="490" mass="56084">MKQILAKIHTPNWLCFLLLAVLILRIPSFFEPYSYGDEMIYLTMGEAVRQGIPLYKAVHDNKPPLLYLTAALGGNLFWFKATLAFWNLATIILFWKLVTSLFPNKDKLHKIATAIFALASTLPLLEGNIANAEMFMIGPTILAFFILLSKNLNFKNIFFSGVLFSIASLFKIPAAFDVGAIVVFWLIQSEFKKEKLAYVLKNTLYLTLGFLVPIGLSLLWFWTHGALGQYLTAAFLQNIGYLSSFRPQDIQKPFFVRNAPLLIRALVVFAGSLILYLKRKKLSASFIFIVLWLLFSLFGVTLSERPYPHYLLQSLGPISMLFAILFTSQNLEQVLAIIPLTVAFLVPAYYKFYYYPTASYYLRFVSFATGRIGKEEYFSRFNGAVNRNYEISDFITKSTKKDDKIFVWGDSPPIYALARRFPPIKYTAEYHINDFSSKSETALALTKDKPKMIVILPNTEEFMELNLLLSRNYLLIKKIDGAEIWHLRSL</sequence>
<feature type="transmembrane region" description="Helical" evidence="1">
    <location>
        <begin position="283"/>
        <end position="303"/>
    </location>
</feature>
<organism evidence="2 3">
    <name type="scientific">Candidatus Woesebacteria bacterium GW2011_GWB1_40_101</name>
    <dbReference type="NCBI Taxonomy" id="1618575"/>
    <lineage>
        <taxon>Bacteria</taxon>
        <taxon>Candidatus Woeseibacteriota</taxon>
    </lineage>
</organism>
<feature type="transmembrane region" description="Helical" evidence="1">
    <location>
        <begin position="334"/>
        <end position="353"/>
    </location>
</feature>
<feature type="transmembrane region" description="Helical" evidence="1">
    <location>
        <begin position="131"/>
        <end position="149"/>
    </location>
</feature>
<dbReference type="Proteomes" id="UP000034687">
    <property type="component" value="Unassembled WGS sequence"/>
</dbReference>
<protein>
    <recommendedName>
        <fullName evidence="4">Glycosyltransferase RgtA/B/C/D-like domain-containing protein</fullName>
    </recommendedName>
</protein>
<evidence type="ECO:0000313" key="3">
    <source>
        <dbReference type="Proteomes" id="UP000034687"/>
    </source>
</evidence>
<gene>
    <name evidence="2" type="ORF">UT72_C0007G0008</name>
</gene>
<dbReference type="EMBL" id="LBXW01000007">
    <property type="protein sequence ID" value="KKR39515.1"/>
    <property type="molecule type" value="Genomic_DNA"/>
</dbReference>
<feature type="transmembrane region" description="Helical" evidence="1">
    <location>
        <begin position="203"/>
        <end position="222"/>
    </location>
</feature>
<feature type="transmembrane region" description="Helical" evidence="1">
    <location>
        <begin position="261"/>
        <end position="277"/>
    </location>
</feature>
<feature type="transmembrane region" description="Helical" evidence="1">
    <location>
        <begin position="310"/>
        <end position="328"/>
    </location>
</feature>
<evidence type="ECO:0008006" key="4">
    <source>
        <dbReference type="Google" id="ProtNLM"/>
    </source>
</evidence>
<name>A0A0G0SXH7_9BACT</name>
<keyword evidence="1" id="KW-0812">Transmembrane</keyword>
<dbReference type="AlphaFoldDB" id="A0A0G0SXH7"/>